<dbReference type="PANTHER" id="PTHR43441">
    <property type="entry name" value="RIBOSOMAL-PROTEIN-SERINE ACETYLTRANSFERASE"/>
    <property type="match status" value="1"/>
</dbReference>
<keyword evidence="3" id="KW-0808">Transferase</keyword>
<name>A0A7W9N0S0_9MICC</name>
<dbReference type="GO" id="GO:1990189">
    <property type="term" value="F:protein N-terminal-serine acetyltransferase activity"/>
    <property type="evidence" value="ECO:0007669"/>
    <property type="project" value="TreeGrafter"/>
</dbReference>
<feature type="region of interest" description="Disordered" evidence="1">
    <location>
        <begin position="162"/>
        <end position="190"/>
    </location>
</feature>
<gene>
    <name evidence="3" type="ORF">HDA33_001622</name>
</gene>
<reference evidence="3 4" key="1">
    <citation type="submission" date="2020-08" db="EMBL/GenBank/DDBJ databases">
        <title>Sequencing the genomes of 1000 actinobacteria strains.</title>
        <authorList>
            <person name="Klenk H.-P."/>
        </authorList>
    </citation>
    <scope>NUCLEOTIDE SEQUENCE [LARGE SCALE GENOMIC DNA]</scope>
    <source>
        <strain evidence="3 4">DSM 17945</strain>
    </source>
</reference>
<dbReference type="Proteomes" id="UP000567246">
    <property type="component" value="Unassembled WGS sequence"/>
</dbReference>
<dbReference type="Pfam" id="PF13302">
    <property type="entry name" value="Acetyltransf_3"/>
    <property type="match status" value="1"/>
</dbReference>
<dbReference type="SUPFAM" id="SSF55729">
    <property type="entry name" value="Acyl-CoA N-acyltransferases (Nat)"/>
    <property type="match status" value="1"/>
</dbReference>
<dbReference type="InterPro" id="IPR000182">
    <property type="entry name" value="GNAT_dom"/>
</dbReference>
<dbReference type="InterPro" id="IPR051908">
    <property type="entry name" value="Ribosomal_N-acetyltransferase"/>
</dbReference>
<dbReference type="GO" id="GO:0008999">
    <property type="term" value="F:protein-N-terminal-alanine acetyltransferase activity"/>
    <property type="evidence" value="ECO:0007669"/>
    <property type="project" value="TreeGrafter"/>
</dbReference>
<evidence type="ECO:0000256" key="1">
    <source>
        <dbReference type="SAM" id="MobiDB-lite"/>
    </source>
</evidence>
<evidence type="ECO:0000313" key="4">
    <source>
        <dbReference type="Proteomes" id="UP000567246"/>
    </source>
</evidence>
<evidence type="ECO:0000259" key="2">
    <source>
        <dbReference type="PROSITE" id="PS51186"/>
    </source>
</evidence>
<sequence length="190" mass="20717">MTGTARAQLRPLHSDDADAVLEGFRSDPVGMARQGDVSDEASARAYVDRMLESEATDAVAVVDPATDRLIGLVTVVRDEENRSGWFSYWLNSAWRGDAIMARAAATVADAELAEGGLERLELGHRANNPTSGSVARAAGFLHEGTQRGHFLIDGRRQDVHLYGRLPSDPQPAEKVRPLPWASDERPWSGR</sequence>
<dbReference type="AlphaFoldDB" id="A0A7W9N0S0"/>
<dbReference type="PANTHER" id="PTHR43441:SF10">
    <property type="entry name" value="ACETYLTRANSFERASE"/>
    <property type="match status" value="1"/>
</dbReference>
<keyword evidence="4" id="KW-1185">Reference proteome</keyword>
<proteinExistence type="predicted"/>
<dbReference type="GO" id="GO:0005737">
    <property type="term" value="C:cytoplasm"/>
    <property type="evidence" value="ECO:0007669"/>
    <property type="project" value="TreeGrafter"/>
</dbReference>
<evidence type="ECO:0000313" key="3">
    <source>
        <dbReference type="EMBL" id="MBB5849058.1"/>
    </source>
</evidence>
<accession>A0A7W9N0S0</accession>
<dbReference type="InterPro" id="IPR016181">
    <property type="entry name" value="Acyl_CoA_acyltransferase"/>
</dbReference>
<dbReference type="Gene3D" id="3.40.630.30">
    <property type="match status" value="1"/>
</dbReference>
<feature type="compositionally biased region" description="Basic and acidic residues" evidence="1">
    <location>
        <begin position="171"/>
        <end position="190"/>
    </location>
</feature>
<protein>
    <submittedName>
        <fullName evidence="3">RimJ/RimL family protein N-acetyltransferase</fullName>
    </submittedName>
</protein>
<organism evidence="3 4">
    <name type="scientific">Micrococcus endophyticus</name>
    <dbReference type="NCBI Taxonomy" id="455343"/>
    <lineage>
        <taxon>Bacteria</taxon>
        <taxon>Bacillati</taxon>
        <taxon>Actinomycetota</taxon>
        <taxon>Actinomycetes</taxon>
        <taxon>Micrococcales</taxon>
        <taxon>Micrococcaceae</taxon>
        <taxon>Micrococcus</taxon>
    </lineage>
</organism>
<comment type="caution">
    <text evidence="3">The sequence shown here is derived from an EMBL/GenBank/DDBJ whole genome shotgun (WGS) entry which is preliminary data.</text>
</comment>
<dbReference type="EMBL" id="JACHMW010000001">
    <property type="protein sequence ID" value="MBB5849058.1"/>
    <property type="molecule type" value="Genomic_DNA"/>
</dbReference>
<dbReference type="RefSeq" id="WP_184172432.1">
    <property type="nucleotide sequence ID" value="NZ_BAABAG010000013.1"/>
</dbReference>
<dbReference type="PROSITE" id="PS51186">
    <property type="entry name" value="GNAT"/>
    <property type="match status" value="1"/>
</dbReference>
<feature type="domain" description="N-acetyltransferase" evidence="2">
    <location>
        <begin position="7"/>
        <end position="168"/>
    </location>
</feature>